<evidence type="ECO:0000313" key="2">
    <source>
        <dbReference type="EMBL" id="KAL0487607.1"/>
    </source>
</evidence>
<dbReference type="AlphaFoldDB" id="A0AAW2ZCG6"/>
<feature type="compositionally biased region" description="Low complexity" evidence="1">
    <location>
        <begin position="28"/>
        <end position="42"/>
    </location>
</feature>
<feature type="compositionally biased region" description="Polar residues" evidence="1">
    <location>
        <begin position="50"/>
        <end position="67"/>
    </location>
</feature>
<gene>
    <name evidence="2" type="ORF">AKO1_000253</name>
</gene>
<keyword evidence="3" id="KW-1185">Reference proteome</keyword>
<evidence type="ECO:0000256" key="1">
    <source>
        <dbReference type="SAM" id="MobiDB-lite"/>
    </source>
</evidence>
<name>A0AAW2ZCG6_9EUKA</name>
<dbReference type="EMBL" id="JAOPGA020001356">
    <property type="protein sequence ID" value="KAL0487607.1"/>
    <property type="molecule type" value="Genomic_DNA"/>
</dbReference>
<feature type="compositionally biased region" description="Basic and acidic residues" evidence="1">
    <location>
        <begin position="179"/>
        <end position="190"/>
    </location>
</feature>
<feature type="region of interest" description="Disordered" evidence="1">
    <location>
        <begin position="174"/>
        <end position="193"/>
    </location>
</feature>
<accession>A0AAW2ZCG6</accession>
<evidence type="ECO:0000313" key="3">
    <source>
        <dbReference type="Proteomes" id="UP001431209"/>
    </source>
</evidence>
<feature type="compositionally biased region" description="Polar residues" evidence="1">
    <location>
        <begin position="332"/>
        <end position="349"/>
    </location>
</feature>
<organism evidence="2 3">
    <name type="scientific">Acrasis kona</name>
    <dbReference type="NCBI Taxonomy" id="1008807"/>
    <lineage>
        <taxon>Eukaryota</taxon>
        <taxon>Discoba</taxon>
        <taxon>Heterolobosea</taxon>
        <taxon>Tetramitia</taxon>
        <taxon>Eutetramitia</taxon>
        <taxon>Acrasidae</taxon>
        <taxon>Acrasis</taxon>
    </lineage>
</organism>
<proteinExistence type="predicted"/>
<sequence>MSMSSNTYTESMIGLLEYMNQISDKTDSAATTSSSTQAQAQKARPKKYKTQAQKNVTPQEHQPQTQNNMRHEQMNDILSNFISTDKSVYQNVQQDQQVQKQQPIIIQTNGMDMSQFSEEQIKVIQNALMMQGVNSSSPLIILNVGQAAQQQQQQQHSPFTPTQDTQRQQTIESLSKLNLESDNKRRRDDEFGITPIDTKRTKISENLMLRRGSVPIDMISMQTPDFLSPGFGHDSSFYAQTSDLFSPIKTSAMYSKNEDEDFIKQFMSDAPNTPHFMTTPMLDQYSFGAPGADSLITVTPSSIVDEGTSKHHNRSGDGMLDVPNISSKRRASTGSIGYGNNSLIASPNSDAEGLSVKTNNLPTERKKRRSQRKEPEDVYMSKFSLRS</sequence>
<dbReference type="Proteomes" id="UP001431209">
    <property type="component" value="Unassembled WGS sequence"/>
</dbReference>
<feature type="region of interest" description="Disordered" evidence="1">
    <location>
        <begin position="304"/>
        <end position="387"/>
    </location>
</feature>
<reference evidence="2 3" key="1">
    <citation type="submission" date="2024-03" db="EMBL/GenBank/DDBJ databases">
        <title>The Acrasis kona genome and developmental transcriptomes reveal deep origins of eukaryotic multicellular pathways.</title>
        <authorList>
            <person name="Sheikh S."/>
            <person name="Fu C.-J."/>
            <person name="Brown M.W."/>
            <person name="Baldauf S.L."/>
        </authorList>
    </citation>
    <scope>NUCLEOTIDE SEQUENCE [LARGE SCALE GENOMIC DNA]</scope>
    <source>
        <strain evidence="2 3">ATCC MYA-3509</strain>
    </source>
</reference>
<protein>
    <submittedName>
        <fullName evidence="2">Uncharacterized protein</fullName>
    </submittedName>
</protein>
<comment type="caution">
    <text evidence="2">The sequence shown here is derived from an EMBL/GenBank/DDBJ whole genome shotgun (WGS) entry which is preliminary data.</text>
</comment>
<feature type="region of interest" description="Disordered" evidence="1">
    <location>
        <begin position="26"/>
        <end position="67"/>
    </location>
</feature>